<evidence type="ECO:0000313" key="1">
    <source>
        <dbReference type="EMBL" id="KAK7356090.1"/>
    </source>
</evidence>
<dbReference type="AlphaFoldDB" id="A0AAN9QZ81"/>
<evidence type="ECO:0000313" key="2">
    <source>
        <dbReference type="Proteomes" id="UP001374584"/>
    </source>
</evidence>
<proteinExistence type="predicted"/>
<organism evidence="1 2">
    <name type="scientific">Phaseolus coccineus</name>
    <name type="common">Scarlet runner bean</name>
    <name type="synonym">Phaseolus multiflorus</name>
    <dbReference type="NCBI Taxonomy" id="3886"/>
    <lineage>
        <taxon>Eukaryota</taxon>
        <taxon>Viridiplantae</taxon>
        <taxon>Streptophyta</taxon>
        <taxon>Embryophyta</taxon>
        <taxon>Tracheophyta</taxon>
        <taxon>Spermatophyta</taxon>
        <taxon>Magnoliopsida</taxon>
        <taxon>eudicotyledons</taxon>
        <taxon>Gunneridae</taxon>
        <taxon>Pentapetalae</taxon>
        <taxon>rosids</taxon>
        <taxon>fabids</taxon>
        <taxon>Fabales</taxon>
        <taxon>Fabaceae</taxon>
        <taxon>Papilionoideae</taxon>
        <taxon>50 kb inversion clade</taxon>
        <taxon>NPAAA clade</taxon>
        <taxon>indigoferoid/millettioid clade</taxon>
        <taxon>Phaseoleae</taxon>
        <taxon>Phaseolus</taxon>
    </lineage>
</organism>
<gene>
    <name evidence="1" type="ORF">VNO80_15356</name>
</gene>
<accession>A0AAN9QZ81</accession>
<keyword evidence="2" id="KW-1185">Reference proteome</keyword>
<name>A0AAN9QZ81_PHACN</name>
<protein>
    <submittedName>
        <fullName evidence="1">Uncharacterized protein</fullName>
    </submittedName>
</protein>
<dbReference type="Proteomes" id="UP001374584">
    <property type="component" value="Unassembled WGS sequence"/>
</dbReference>
<comment type="caution">
    <text evidence="1">The sequence shown here is derived from an EMBL/GenBank/DDBJ whole genome shotgun (WGS) entry which is preliminary data.</text>
</comment>
<reference evidence="1 2" key="1">
    <citation type="submission" date="2024-01" db="EMBL/GenBank/DDBJ databases">
        <title>The genomes of 5 underutilized Papilionoideae crops provide insights into root nodulation and disease resistanc.</title>
        <authorList>
            <person name="Jiang F."/>
        </authorList>
    </citation>
    <scope>NUCLEOTIDE SEQUENCE [LARGE SCALE GENOMIC DNA]</scope>
    <source>
        <strain evidence="1">JINMINGXINNONG_FW02</strain>
        <tissue evidence="1">Leaves</tissue>
    </source>
</reference>
<dbReference type="EMBL" id="JAYMYR010000006">
    <property type="protein sequence ID" value="KAK7356090.1"/>
    <property type="molecule type" value="Genomic_DNA"/>
</dbReference>
<sequence>MKEKKYLRNDIDLPYTKQVLELPQWKEKLWHGRVRNFCCLRGESEDGTLNALKKACLGSEDLSKRQLQVC</sequence>